<dbReference type="Proteomes" id="UP001374584">
    <property type="component" value="Unassembled WGS sequence"/>
</dbReference>
<sequence>MFSEVSGSASRKGLQKKISLILNEARKDQMSHKHVNKVREIFIDPLLSYAPGSALLLQPENPASFVMIGLQFRNCFLPQEKSQDLVSYPNGLEVSGFGFVSQRNTHT</sequence>
<protein>
    <submittedName>
        <fullName evidence="1">Uncharacterized protein</fullName>
    </submittedName>
</protein>
<proteinExistence type="predicted"/>
<reference evidence="1 2" key="1">
    <citation type="submission" date="2024-01" db="EMBL/GenBank/DDBJ databases">
        <title>The genomes of 5 underutilized Papilionoideae crops provide insights into root nodulation and disease resistanc.</title>
        <authorList>
            <person name="Jiang F."/>
        </authorList>
    </citation>
    <scope>NUCLEOTIDE SEQUENCE [LARGE SCALE GENOMIC DNA]</scope>
    <source>
        <strain evidence="1">JINMINGXINNONG_FW02</strain>
        <tissue evidence="1">Leaves</tissue>
    </source>
</reference>
<accession>A0AAN9R4Q2</accession>
<evidence type="ECO:0000313" key="1">
    <source>
        <dbReference type="EMBL" id="KAK7357919.1"/>
    </source>
</evidence>
<evidence type="ECO:0000313" key="2">
    <source>
        <dbReference type="Proteomes" id="UP001374584"/>
    </source>
</evidence>
<organism evidence="1 2">
    <name type="scientific">Phaseolus coccineus</name>
    <name type="common">Scarlet runner bean</name>
    <name type="synonym">Phaseolus multiflorus</name>
    <dbReference type="NCBI Taxonomy" id="3886"/>
    <lineage>
        <taxon>Eukaryota</taxon>
        <taxon>Viridiplantae</taxon>
        <taxon>Streptophyta</taxon>
        <taxon>Embryophyta</taxon>
        <taxon>Tracheophyta</taxon>
        <taxon>Spermatophyta</taxon>
        <taxon>Magnoliopsida</taxon>
        <taxon>eudicotyledons</taxon>
        <taxon>Gunneridae</taxon>
        <taxon>Pentapetalae</taxon>
        <taxon>rosids</taxon>
        <taxon>fabids</taxon>
        <taxon>Fabales</taxon>
        <taxon>Fabaceae</taxon>
        <taxon>Papilionoideae</taxon>
        <taxon>50 kb inversion clade</taxon>
        <taxon>NPAAA clade</taxon>
        <taxon>indigoferoid/millettioid clade</taxon>
        <taxon>Phaseoleae</taxon>
        <taxon>Phaseolus</taxon>
    </lineage>
</organism>
<comment type="caution">
    <text evidence="1">The sequence shown here is derived from an EMBL/GenBank/DDBJ whole genome shotgun (WGS) entry which is preliminary data.</text>
</comment>
<dbReference type="EMBL" id="JAYMYR010000006">
    <property type="protein sequence ID" value="KAK7357919.1"/>
    <property type="molecule type" value="Genomic_DNA"/>
</dbReference>
<dbReference type="AlphaFoldDB" id="A0AAN9R4Q2"/>
<gene>
    <name evidence="1" type="ORF">VNO80_17216</name>
</gene>
<name>A0AAN9R4Q2_PHACN</name>
<keyword evidence="2" id="KW-1185">Reference proteome</keyword>